<dbReference type="PANTHER" id="PTHR43800:SF1">
    <property type="entry name" value="PEPTIDYL-LYSINE N-ACETYLTRANSFERASE YJAB"/>
    <property type="match status" value="1"/>
</dbReference>
<comment type="caution">
    <text evidence="4">The sequence shown here is derived from an EMBL/GenBank/DDBJ whole genome shotgun (WGS) entry which is preliminary data.</text>
</comment>
<dbReference type="SUPFAM" id="SSF55729">
    <property type="entry name" value="Acyl-CoA N-acyltransferases (Nat)"/>
    <property type="match status" value="1"/>
</dbReference>
<evidence type="ECO:0000313" key="5">
    <source>
        <dbReference type="Proteomes" id="UP000887320"/>
    </source>
</evidence>
<keyword evidence="2" id="KW-0012">Acyltransferase</keyword>
<dbReference type="InterPro" id="IPR016181">
    <property type="entry name" value="Acyl_CoA_acyltransferase"/>
</dbReference>
<dbReference type="Gene3D" id="3.40.630.30">
    <property type="match status" value="1"/>
</dbReference>
<dbReference type="Pfam" id="PF00583">
    <property type="entry name" value="Acetyltransf_1"/>
    <property type="match status" value="1"/>
</dbReference>
<accession>A0A8X8GBG0</accession>
<name>A0A8X8GBG0_ACIGI</name>
<reference evidence="4" key="1">
    <citation type="submission" date="2021-07" db="EMBL/GenBank/DDBJ databases">
        <authorList>
            <person name="Fernandez M."/>
            <person name="Pereira P."/>
            <person name="Torres Tejerizo G.A."/>
            <person name="Gonzalez P."/>
            <person name="Agostini E."/>
        </authorList>
    </citation>
    <scope>NUCLEOTIDE SEQUENCE</scope>
    <source>
        <strain evidence="4">SFC 500-1A</strain>
    </source>
</reference>
<proteinExistence type="predicted"/>
<evidence type="ECO:0000259" key="3">
    <source>
        <dbReference type="PROSITE" id="PS51186"/>
    </source>
</evidence>
<evidence type="ECO:0000313" key="4">
    <source>
        <dbReference type="EMBL" id="MCF0263033.1"/>
    </source>
</evidence>
<evidence type="ECO:0000256" key="2">
    <source>
        <dbReference type="ARBA" id="ARBA00023315"/>
    </source>
</evidence>
<keyword evidence="1" id="KW-0808">Transferase</keyword>
<dbReference type="GO" id="GO:0016747">
    <property type="term" value="F:acyltransferase activity, transferring groups other than amino-acyl groups"/>
    <property type="evidence" value="ECO:0007669"/>
    <property type="project" value="InterPro"/>
</dbReference>
<dbReference type="AlphaFoldDB" id="A0A8X8GBG0"/>
<dbReference type="CDD" id="cd04301">
    <property type="entry name" value="NAT_SF"/>
    <property type="match status" value="1"/>
</dbReference>
<sequence length="166" mass="19748">MIRLAVSGDVQQIAEIHVQSWNETYTSMIKQEIIERENIEKRIQLWQQIFSHQDYHVLVYEQDGQIVGFLSGYLNTSYNVAEIKAFYLLKKIQKQGIGREMFERFYQYVHAKHYQFIRLGVINKNPNRHFYEKLGGNVLGEEILSDYGDGITEVSYQWDINHRKIK</sequence>
<dbReference type="RefSeq" id="WP_234622473.1">
    <property type="nucleotide sequence ID" value="NZ_JAHWXT010000001.1"/>
</dbReference>
<evidence type="ECO:0000256" key="1">
    <source>
        <dbReference type="ARBA" id="ARBA00022679"/>
    </source>
</evidence>
<dbReference type="PROSITE" id="PS51186">
    <property type="entry name" value="GNAT"/>
    <property type="match status" value="1"/>
</dbReference>
<gene>
    <name evidence="4" type="ORF">KW868_00900</name>
</gene>
<dbReference type="PANTHER" id="PTHR43800">
    <property type="entry name" value="PEPTIDYL-LYSINE N-ACETYLTRANSFERASE YJAB"/>
    <property type="match status" value="1"/>
</dbReference>
<protein>
    <submittedName>
        <fullName evidence="4">GNAT family N-acetyltransferase</fullName>
    </submittedName>
</protein>
<organism evidence="4 5">
    <name type="scientific">Acinetobacter guillouiae</name>
    <name type="common">Acinetobacter genomosp. 11</name>
    <dbReference type="NCBI Taxonomy" id="106649"/>
    <lineage>
        <taxon>Bacteria</taxon>
        <taxon>Pseudomonadati</taxon>
        <taxon>Pseudomonadota</taxon>
        <taxon>Gammaproteobacteria</taxon>
        <taxon>Moraxellales</taxon>
        <taxon>Moraxellaceae</taxon>
        <taxon>Acinetobacter</taxon>
    </lineage>
</organism>
<feature type="domain" description="N-acetyltransferase" evidence="3">
    <location>
        <begin position="1"/>
        <end position="161"/>
    </location>
</feature>
<dbReference type="EMBL" id="JAHWXT010000001">
    <property type="protein sequence ID" value="MCF0263033.1"/>
    <property type="molecule type" value="Genomic_DNA"/>
</dbReference>
<dbReference type="InterPro" id="IPR000182">
    <property type="entry name" value="GNAT_dom"/>
</dbReference>
<dbReference type="Proteomes" id="UP000887320">
    <property type="component" value="Unassembled WGS sequence"/>
</dbReference>